<proteinExistence type="predicted"/>
<reference evidence="2 3" key="1">
    <citation type="submission" date="2020-08" db="EMBL/GenBank/DDBJ databases">
        <title>Genomic Encyclopedia of Type Strains, Phase IV (KMG-IV): sequencing the most valuable type-strain genomes for metagenomic binning, comparative biology and taxonomic classification.</title>
        <authorList>
            <person name="Goeker M."/>
        </authorList>
    </citation>
    <scope>NUCLEOTIDE SEQUENCE [LARGE SCALE GENOMIC DNA]</scope>
    <source>
        <strain evidence="2 3">DSM 103462</strain>
    </source>
</reference>
<dbReference type="Gene3D" id="3.40.470.10">
    <property type="entry name" value="Uracil-DNA glycosylase-like domain"/>
    <property type="match status" value="1"/>
</dbReference>
<keyword evidence="3" id="KW-1185">Reference proteome</keyword>
<dbReference type="Pfam" id="PF03167">
    <property type="entry name" value="UDG"/>
    <property type="match status" value="1"/>
</dbReference>
<gene>
    <name evidence="2" type="ORF">HNP76_002640</name>
</gene>
<dbReference type="InterPro" id="IPR005122">
    <property type="entry name" value="Uracil-DNA_glycosylase-like"/>
</dbReference>
<feature type="domain" description="Uracil-DNA glycosylase-like" evidence="1">
    <location>
        <begin position="29"/>
        <end position="189"/>
    </location>
</feature>
<dbReference type="CDD" id="cd10032">
    <property type="entry name" value="UDG-F6_HDG"/>
    <property type="match status" value="1"/>
</dbReference>
<protein>
    <submittedName>
        <fullName evidence="2">Hypoxanthine-DNA glycosylase</fullName>
    </submittedName>
</protein>
<evidence type="ECO:0000313" key="2">
    <source>
        <dbReference type="EMBL" id="MBB5227242.1"/>
    </source>
</evidence>
<dbReference type="InterPro" id="IPR036895">
    <property type="entry name" value="Uracil-DNA_glycosylase-like_sf"/>
</dbReference>
<dbReference type="RefSeq" id="WP_246462700.1">
    <property type="nucleotide sequence ID" value="NZ_CP031518.1"/>
</dbReference>
<organism evidence="2 3">
    <name type="scientific">Treponema ruminis</name>
    <dbReference type="NCBI Taxonomy" id="744515"/>
    <lineage>
        <taxon>Bacteria</taxon>
        <taxon>Pseudomonadati</taxon>
        <taxon>Spirochaetota</taxon>
        <taxon>Spirochaetia</taxon>
        <taxon>Spirochaetales</taxon>
        <taxon>Treponemataceae</taxon>
        <taxon>Treponema</taxon>
    </lineage>
</organism>
<dbReference type="SUPFAM" id="SSF52141">
    <property type="entry name" value="Uracil-DNA glycosylase-like"/>
    <property type="match status" value="1"/>
</dbReference>
<dbReference type="AlphaFoldDB" id="A0A7W8GB78"/>
<dbReference type="EMBL" id="JACHFQ010000009">
    <property type="protein sequence ID" value="MBB5227242.1"/>
    <property type="molecule type" value="Genomic_DNA"/>
</dbReference>
<dbReference type="SMART" id="SM00987">
    <property type="entry name" value="UreE_C"/>
    <property type="match status" value="1"/>
</dbReference>
<dbReference type="Proteomes" id="UP000518887">
    <property type="component" value="Unassembled WGS sequence"/>
</dbReference>
<dbReference type="InterPro" id="IPR026353">
    <property type="entry name" value="Hypoxan-DNA_Glyclase"/>
</dbReference>
<accession>A0A7W8GB78</accession>
<name>A0A7W8GB78_9SPIR</name>
<sequence length="193" mass="22152">MSYLFQNLDTSRFYIYDKVMEESVVHEIEPVWDSESRVLLLGTMPSPASRKAGFFYMHPQNRFWKVLPAVFGKNLTYPNNSPDRERAIQERQDFLLRNKIALWDVLSSCSIEGAADSSIKNAVPNDFTEILENSKIRRVFCTGKTAFNLWNKFCGPRYEEKFSLECDCLPSTSPANAAWSLEKLIEAYGAVKV</sequence>
<evidence type="ECO:0000259" key="1">
    <source>
        <dbReference type="SMART" id="SM00986"/>
    </source>
</evidence>
<dbReference type="SMART" id="SM00986">
    <property type="entry name" value="UDG"/>
    <property type="match status" value="1"/>
</dbReference>
<comment type="caution">
    <text evidence="2">The sequence shown here is derived from an EMBL/GenBank/DDBJ whole genome shotgun (WGS) entry which is preliminary data.</text>
</comment>
<dbReference type="NCBIfam" id="TIGR04274">
    <property type="entry name" value="hypoxanDNAglyco"/>
    <property type="match status" value="1"/>
</dbReference>
<evidence type="ECO:0000313" key="3">
    <source>
        <dbReference type="Proteomes" id="UP000518887"/>
    </source>
</evidence>